<proteinExistence type="predicted"/>
<protein>
    <submittedName>
        <fullName evidence="2">Uncharacterized protein</fullName>
    </submittedName>
</protein>
<feature type="compositionally biased region" description="Polar residues" evidence="1">
    <location>
        <begin position="44"/>
        <end position="57"/>
    </location>
</feature>
<dbReference type="EMBL" id="OD569420">
    <property type="protein sequence ID" value="CAD7447948.1"/>
    <property type="molecule type" value="Genomic_DNA"/>
</dbReference>
<reference evidence="2" key="1">
    <citation type="submission" date="2020-11" db="EMBL/GenBank/DDBJ databases">
        <authorList>
            <person name="Tran Van P."/>
        </authorList>
    </citation>
    <scope>NUCLEOTIDE SEQUENCE</scope>
</reference>
<name>A0A7R9F8Q9_9NEOP</name>
<accession>A0A7R9F8Q9</accession>
<organism evidence="2">
    <name type="scientific">Timema bartmani</name>
    <dbReference type="NCBI Taxonomy" id="61472"/>
    <lineage>
        <taxon>Eukaryota</taxon>
        <taxon>Metazoa</taxon>
        <taxon>Ecdysozoa</taxon>
        <taxon>Arthropoda</taxon>
        <taxon>Hexapoda</taxon>
        <taxon>Insecta</taxon>
        <taxon>Pterygota</taxon>
        <taxon>Neoptera</taxon>
        <taxon>Polyneoptera</taxon>
        <taxon>Phasmatodea</taxon>
        <taxon>Timematodea</taxon>
        <taxon>Timematoidea</taxon>
        <taxon>Timematidae</taxon>
        <taxon>Timema</taxon>
    </lineage>
</organism>
<dbReference type="AlphaFoldDB" id="A0A7R9F8Q9"/>
<evidence type="ECO:0000256" key="1">
    <source>
        <dbReference type="SAM" id="MobiDB-lite"/>
    </source>
</evidence>
<feature type="region of interest" description="Disordered" evidence="1">
    <location>
        <begin position="44"/>
        <end position="73"/>
    </location>
</feature>
<gene>
    <name evidence="2" type="ORF">TBIB3V08_LOCUS10244</name>
</gene>
<sequence>MPPKRKANVRAGQLPTSEQELEWDPLGESTELLAESVEDLTSSMQNGIDTNTNVTNETGKHSTRPVGAFGQYK</sequence>
<evidence type="ECO:0000313" key="2">
    <source>
        <dbReference type="EMBL" id="CAD7447948.1"/>
    </source>
</evidence>